<organism evidence="2">
    <name type="scientific">Culex pipiens</name>
    <name type="common">House mosquito</name>
    <dbReference type="NCBI Taxonomy" id="7175"/>
    <lineage>
        <taxon>Eukaryota</taxon>
        <taxon>Metazoa</taxon>
        <taxon>Ecdysozoa</taxon>
        <taxon>Arthropoda</taxon>
        <taxon>Hexapoda</taxon>
        <taxon>Insecta</taxon>
        <taxon>Pterygota</taxon>
        <taxon>Neoptera</taxon>
        <taxon>Endopterygota</taxon>
        <taxon>Diptera</taxon>
        <taxon>Nematocera</taxon>
        <taxon>Culicoidea</taxon>
        <taxon>Culicidae</taxon>
        <taxon>Culicinae</taxon>
        <taxon>Culicini</taxon>
        <taxon>Culex</taxon>
        <taxon>Culex</taxon>
    </lineage>
</organism>
<evidence type="ECO:0000256" key="1">
    <source>
        <dbReference type="SAM" id="Phobius"/>
    </source>
</evidence>
<keyword evidence="1" id="KW-0472">Membrane</keyword>
<reference evidence="2" key="1">
    <citation type="submission" date="2021-05" db="EMBL/GenBank/DDBJ databases">
        <authorList>
            <person name="Alioto T."/>
            <person name="Alioto T."/>
            <person name="Gomez Garrido J."/>
        </authorList>
    </citation>
    <scope>NUCLEOTIDE SEQUENCE</scope>
</reference>
<keyword evidence="1" id="KW-0812">Transmembrane</keyword>
<dbReference type="EMBL" id="HBUE01229691">
    <property type="protein sequence ID" value="CAG6544110.1"/>
    <property type="molecule type" value="Transcribed_RNA"/>
</dbReference>
<evidence type="ECO:0000313" key="2">
    <source>
        <dbReference type="EMBL" id="CAG6544104.1"/>
    </source>
</evidence>
<feature type="transmembrane region" description="Helical" evidence="1">
    <location>
        <begin position="16"/>
        <end position="43"/>
    </location>
</feature>
<dbReference type="AlphaFoldDB" id="A0A8D8MX73"/>
<dbReference type="EMBL" id="HBUE01336472">
    <property type="protein sequence ID" value="CAG6596244.1"/>
    <property type="molecule type" value="Transcribed_RNA"/>
</dbReference>
<sequence>MVLTRLTSRIPIGWNWLITSVAVPVFMTVILMMMMMMIVAMIVRSLTLLVTSRVSTRTLWLVSSDTLWLITTRISVRILSKTTWSGDPDSKPITRLNSSYTKWSLRIKRRVDLLIDTVQNGRRSGRNLGGPGSHLAKDIKRLNRSKSRLLGKHRLSLFCPVRLLVSSLVMVMTFFARVFVVSS</sequence>
<protein>
    <submittedName>
        <fullName evidence="2">(northern house mosquito) hypothetical protein</fullName>
    </submittedName>
</protein>
<keyword evidence="1" id="KW-1133">Transmembrane helix</keyword>
<dbReference type="EMBL" id="HBUE01336468">
    <property type="protein sequence ID" value="CAG6596238.1"/>
    <property type="molecule type" value="Transcribed_RNA"/>
</dbReference>
<name>A0A8D8MX73_CULPI</name>
<proteinExistence type="predicted"/>
<feature type="transmembrane region" description="Helical" evidence="1">
    <location>
        <begin position="155"/>
        <end position="180"/>
    </location>
</feature>
<accession>A0A8D8MX73</accession>
<dbReference type="EMBL" id="HBUE01229687">
    <property type="protein sequence ID" value="CAG6544104.1"/>
    <property type="molecule type" value="Transcribed_RNA"/>
</dbReference>